<dbReference type="OrthoDB" id="676979at2759"/>
<keyword evidence="5" id="KW-0418">Kinase</keyword>
<dbReference type="Pfam" id="PF00069">
    <property type="entry name" value="Pkinase"/>
    <property type="match status" value="1"/>
</dbReference>
<sequence length="241" mass="27628">MVASTELDGLMGVVALKKLFRLKAEDLSFGKSFRNEVKCLTEIRHRSILKLHGFCLDRRCMFLIYEYMENGTLSRALRDDVKAVEFDWSKRVNLVRDTKHVLSYMHHDYSRPIVHQDISSNNILLNGKMQAFDFGTARLLDHDSSSNFTANIPGTYRCIAPELAYTLVVNEKCGVYSFGVVAMETMMGEHPGDNCIYVADIPWGRYHAVYNHRPAVAFFKRELCRKNYCSDSFSGARLLEC</sequence>
<keyword evidence="4" id="KW-0547">Nucleotide-binding</keyword>
<evidence type="ECO:0000256" key="5">
    <source>
        <dbReference type="ARBA" id="ARBA00022777"/>
    </source>
</evidence>
<dbReference type="AlphaFoldDB" id="A0A8B8N536"/>
<name>A0A8B8N536_9MYRT</name>
<dbReference type="SUPFAM" id="SSF56112">
    <property type="entry name" value="Protein kinase-like (PK-like)"/>
    <property type="match status" value="1"/>
</dbReference>
<dbReference type="PROSITE" id="PS50011">
    <property type="entry name" value="PROTEIN_KINASE_DOM"/>
    <property type="match status" value="1"/>
</dbReference>
<dbReference type="InterPro" id="IPR008266">
    <property type="entry name" value="Tyr_kinase_AS"/>
</dbReference>
<dbReference type="InterPro" id="IPR000719">
    <property type="entry name" value="Prot_kinase_dom"/>
</dbReference>
<keyword evidence="3" id="KW-0808">Transferase</keyword>
<comment type="catalytic activity">
    <reaction evidence="8">
        <text>L-seryl-[protein] + ATP = O-phospho-L-seryl-[protein] + ADP + H(+)</text>
        <dbReference type="Rhea" id="RHEA:17989"/>
        <dbReference type="Rhea" id="RHEA-COMP:9863"/>
        <dbReference type="Rhea" id="RHEA-COMP:11604"/>
        <dbReference type="ChEBI" id="CHEBI:15378"/>
        <dbReference type="ChEBI" id="CHEBI:29999"/>
        <dbReference type="ChEBI" id="CHEBI:30616"/>
        <dbReference type="ChEBI" id="CHEBI:83421"/>
        <dbReference type="ChEBI" id="CHEBI:456216"/>
        <dbReference type="EC" id="2.7.11.1"/>
    </reaction>
</comment>
<dbReference type="Gene3D" id="1.10.510.10">
    <property type="entry name" value="Transferase(Phosphotransferase) domain 1"/>
    <property type="match status" value="1"/>
</dbReference>
<dbReference type="RefSeq" id="XP_030517537.1">
    <property type="nucleotide sequence ID" value="XM_030661677.2"/>
</dbReference>
<dbReference type="PANTHER" id="PTHR48005">
    <property type="entry name" value="LEUCINE RICH REPEAT KINASE 2"/>
    <property type="match status" value="1"/>
</dbReference>
<dbReference type="PANTHER" id="PTHR48005:SF16">
    <property type="entry name" value="MDIS1-INTERACTING RECEPTOR LIKE KINASE 2-LIKE ISOFORM X1"/>
    <property type="match status" value="1"/>
</dbReference>
<keyword evidence="6" id="KW-0067">ATP-binding</keyword>
<dbReference type="GO" id="GO:0004674">
    <property type="term" value="F:protein serine/threonine kinase activity"/>
    <property type="evidence" value="ECO:0007669"/>
    <property type="project" value="UniProtKB-KW"/>
</dbReference>
<evidence type="ECO:0000256" key="3">
    <source>
        <dbReference type="ARBA" id="ARBA00022679"/>
    </source>
</evidence>
<evidence type="ECO:0000313" key="11">
    <source>
        <dbReference type="RefSeq" id="XP_030517537.1"/>
    </source>
</evidence>
<dbReference type="PROSITE" id="PS00109">
    <property type="entry name" value="PROTEIN_KINASE_TYR"/>
    <property type="match status" value="1"/>
</dbReference>
<evidence type="ECO:0000256" key="8">
    <source>
        <dbReference type="ARBA" id="ARBA00048679"/>
    </source>
</evidence>
<proteinExistence type="predicted"/>
<dbReference type="Proteomes" id="UP000827889">
    <property type="component" value="Chromosome 11"/>
</dbReference>
<accession>A0A8B8N536</accession>
<evidence type="ECO:0000256" key="6">
    <source>
        <dbReference type="ARBA" id="ARBA00022840"/>
    </source>
</evidence>
<evidence type="ECO:0000256" key="4">
    <source>
        <dbReference type="ARBA" id="ARBA00022741"/>
    </source>
</evidence>
<comment type="catalytic activity">
    <reaction evidence="7">
        <text>L-threonyl-[protein] + ATP = O-phospho-L-threonyl-[protein] + ADP + H(+)</text>
        <dbReference type="Rhea" id="RHEA:46608"/>
        <dbReference type="Rhea" id="RHEA-COMP:11060"/>
        <dbReference type="Rhea" id="RHEA-COMP:11605"/>
        <dbReference type="ChEBI" id="CHEBI:15378"/>
        <dbReference type="ChEBI" id="CHEBI:30013"/>
        <dbReference type="ChEBI" id="CHEBI:30616"/>
        <dbReference type="ChEBI" id="CHEBI:61977"/>
        <dbReference type="ChEBI" id="CHEBI:456216"/>
        <dbReference type="EC" id="2.7.11.1"/>
    </reaction>
</comment>
<dbReference type="GO" id="GO:0005524">
    <property type="term" value="F:ATP binding"/>
    <property type="evidence" value="ECO:0007669"/>
    <property type="project" value="UniProtKB-KW"/>
</dbReference>
<dbReference type="InterPro" id="IPR011009">
    <property type="entry name" value="Kinase-like_dom_sf"/>
</dbReference>
<evidence type="ECO:0000313" key="10">
    <source>
        <dbReference type="Proteomes" id="UP000827889"/>
    </source>
</evidence>
<reference evidence="11" key="1">
    <citation type="submission" date="2025-08" db="UniProtKB">
        <authorList>
            <consortium name="RefSeq"/>
        </authorList>
    </citation>
    <scope>IDENTIFICATION</scope>
    <source>
        <tissue evidence="11">Leaf</tissue>
    </source>
</reference>
<keyword evidence="2" id="KW-0723">Serine/threonine-protein kinase</keyword>
<dbReference type="KEGG" id="rarg:115731053"/>
<evidence type="ECO:0000256" key="2">
    <source>
        <dbReference type="ARBA" id="ARBA00022527"/>
    </source>
</evidence>
<dbReference type="InterPro" id="IPR051420">
    <property type="entry name" value="Ser_Thr_Kinases_DiverseReg"/>
</dbReference>
<evidence type="ECO:0000256" key="7">
    <source>
        <dbReference type="ARBA" id="ARBA00047899"/>
    </source>
</evidence>
<evidence type="ECO:0000259" key="9">
    <source>
        <dbReference type="PROSITE" id="PS50011"/>
    </source>
</evidence>
<protein>
    <recommendedName>
        <fullName evidence="1">non-specific serine/threonine protein kinase</fullName>
        <ecNumber evidence="1">2.7.11.1</ecNumber>
    </recommendedName>
</protein>
<feature type="domain" description="Protein kinase" evidence="9">
    <location>
        <begin position="1"/>
        <end position="241"/>
    </location>
</feature>
<keyword evidence="10" id="KW-1185">Reference proteome</keyword>
<gene>
    <name evidence="11" type="primary">LOC115731053</name>
</gene>
<dbReference type="EC" id="2.7.11.1" evidence="1"/>
<evidence type="ECO:0000256" key="1">
    <source>
        <dbReference type="ARBA" id="ARBA00012513"/>
    </source>
</evidence>
<organism evidence="10 11">
    <name type="scientific">Rhodamnia argentea</name>
    <dbReference type="NCBI Taxonomy" id="178133"/>
    <lineage>
        <taxon>Eukaryota</taxon>
        <taxon>Viridiplantae</taxon>
        <taxon>Streptophyta</taxon>
        <taxon>Embryophyta</taxon>
        <taxon>Tracheophyta</taxon>
        <taxon>Spermatophyta</taxon>
        <taxon>Magnoliopsida</taxon>
        <taxon>eudicotyledons</taxon>
        <taxon>Gunneridae</taxon>
        <taxon>Pentapetalae</taxon>
        <taxon>rosids</taxon>
        <taxon>malvids</taxon>
        <taxon>Myrtales</taxon>
        <taxon>Myrtaceae</taxon>
        <taxon>Myrtoideae</taxon>
        <taxon>Myrteae</taxon>
        <taxon>Australasian group</taxon>
        <taxon>Rhodamnia</taxon>
    </lineage>
</organism>
<dbReference type="GeneID" id="115731053"/>